<sequence length="277" mass="27772">MKIFVSAILLACVAQAMCGSYRQGGGGRGGGGGGGGFRTGGAQVRQVVSGGAGRVGGFSAGGARVGGFSAGGARVGGFSAGGARGGGFSAGGARGGSFGGGSISSGISSGFGMAQGGNIDPNNFANIDASAFGFDNFGNTYINVEAFDFNNWRNAAQALAPREAINAAQTEQIVIGRRFRSGSARQTETSSASKEGSGNGEAGIELSASRTASQDATQQFKQQASGDGSTSQGATYGFEKNNNGQIRFAPVKLDSFPVHSGPRSQVPKPVRKSRHYK</sequence>
<feature type="region of interest" description="Disordered" evidence="1">
    <location>
        <begin position="178"/>
        <end position="277"/>
    </location>
</feature>
<evidence type="ECO:0000313" key="4">
    <source>
        <dbReference type="RefSeq" id="XP_014672999.1"/>
    </source>
</evidence>
<evidence type="ECO:0000256" key="2">
    <source>
        <dbReference type="SAM" id="SignalP"/>
    </source>
</evidence>
<keyword evidence="2" id="KW-0732">Signal</keyword>
<feature type="compositionally biased region" description="Polar residues" evidence="1">
    <location>
        <begin position="183"/>
        <end position="196"/>
    </location>
</feature>
<evidence type="ECO:0000256" key="1">
    <source>
        <dbReference type="SAM" id="MobiDB-lite"/>
    </source>
</evidence>
<feature type="compositionally biased region" description="Polar residues" evidence="1">
    <location>
        <begin position="208"/>
        <end position="245"/>
    </location>
</feature>
<protein>
    <submittedName>
        <fullName evidence="4">Glycine, alanine and asparagine-rich protein-like isoform X1</fullName>
    </submittedName>
</protein>
<dbReference type="RefSeq" id="XP_014672999.1">
    <property type="nucleotide sequence ID" value="XM_014817513.1"/>
</dbReference>
<dbReference type="Proteomes" id="UP000695022">
    <property type="component" value="Unplaced"/>
</dbReference>
<feature type="signal peptide" evidence="2">
    <location>
        <begin position="1"/>
        <end position="18"/>
    </location>
</feature>
<dbReference type="GeneID" id="106813379"/>
<keyword evidence="3" id="KW-1185">Reference proteome</keyword>
<organism evidence="3 4">
    <name type="scientific">Priapulus caudatus</name>
    <name type="common">Priapulid worm</name>
    <dbReference type="NCBI Taxonomy" id="37621"/>
    <lineage>
        <taxon>Eukaryota</taxon>
        <taxon>Metazoa</taxon>
        <taxon>Ecdysozoa</taxon>
        <taxon>Scalidophora</taxon>
        <taxon>Priapulida</taxon>
        <taxon>Priapulimorpha</taxon>
        <taxon>Priapulimorphida</taxon>
        <taxon>Priapulidae</taxon>
        <taxon>Priapulus</taxon>
    </lineage>
</organism>
<feature type="chain" id="PRO_5045155134" evidence="2">
    <location>
        <begin position="19"/>
        <end position="277"/>
    </location>
</feature>
<proteinExistence type="predicted"/>
<reference evidence="4" key="1">
    <citation type="submission" date="2025-08" db="UniProtKB">
        <authorList>
            <consortium name="RefSeq"/>
        </authorList>
    </citation>
    <scope>IDENTIFICATION</scope>
</reference>
<evidence type="ECO:0000313" key="3">
    <source>
        <dbReference type="Proteomes" id="UP000695022"/>
    </source>
</evidence>
<gene>
    <name evidence="4" type="primary">LOC106813379</name>
</gene>
<accession>A0ABM1ELC8</accession>
<name>A0ABM1ELC8_PRICU</name>